<keyword evidence="10" id="KW-0808">Transferase</keyword>
<feature type="domain" description="PAC" evidence="8">
    <location>
        <begin position="318"/>
        <end position="371"/>
    </location>
</feature>
<gene>
    <name evidence="10" type="ORF">CSW64_18950</name>
</gene>
<dbReference type="Gene3D" id="3.30.450.20">
    <property type="entry name" value="PAS domain"/>
    <property type="match status" value="1"/>
</dbReference>
<dbReference type="Pfam" id="PF02518">
    <property type="entry name" value="HATPase_c"/>
    <property type="match status" value="1"/>
</dbReference>
<dbReference type="InterPro" id="IPR036097">
    <property type="entry name" value="HisK_dim/P_sf"/>
</dbReference>
<feature type="transmembrane region" description="Helical" evidence="5">
    <location>
        <begin position="106"/>
        <end position="128"/>
    </location>
</feature>
<dbReference type="SMART" id="SM00387">
    <property type="entry name" value="HATPase_c"/>
    <property type="match status" value="1"/>
</dbReference>
<feature type="transmembrane region" description="Helical" evidence="5">
    <location>
        <begin position="75"/>
        <end position="94"/>
    </location>
</feature>
<sequence>MHSEHQAVFVVVAMVVAVFGSWTALDLFRRVRANVDVARLGWLAAAAAAMGLSIWSMHFVAMLGFQPPVSVRYDVGLTLLSLFIAMATTALAFFVGSSGVPGRARIVLTGLAMGLGICAMHYTGMAALRSSMPFSYDPAIVALSYLVAAAASIGALFAASRDHTRFSAGIAALALGGGIVAMHYTGMAAMRMAPHEHTPSLDLHAPALPPIALALAVATGTLLLLGLTLVAAVFDRRHEAVTAREAETLRSSRAQLRAVLEQMPIGVLVAEAPSGRIIFGNAQAEALLGAQGERLEQLDGDGRPVDTPMEWALLGQTVSRERRQHQLADGQTATLEISATPVRDAEGYIALAVLTVQDVTAQIEAEEALSQAQKLDSLGRLTGGVAHDFNNLLTAVIGSLELAARRVDDERALRLIGNAGEAAQRGARLTAQLLAFSRRQKLESRAVDLNGLITRMGDLLASTLGGTIRVEFDLASDLPPAMADPMQLELALLNLAINARDAMPGGGALTFSTAQARVDGGGALEPKPGHYVSVSVTDTGDGMTPEVLAKAVDPFFTTKPAGRGSGLGLSQVVGLVRQLGGGATIRSAPGEGASVTLYLPRAQAPIEVASSQRSTAAATARSGAVMVVDDDDDVRRLVSELLTEAGHQVIASDDGAEALERLHAGVRPDVLLVDYAMPGLNGAEVIRRARALHPNLPVLMMTGYLDHAVLPSDIDEDIVLQKPFEPGKLLDRLADLMPKVVA</sequence>
<dbReference type="SMART" id="SM00448">
    <property type="entry name" value="REC"/>
    <property type="match status" value="1"/>
</dbReference>
<comment type="catalytic activity">
    <reaction evidence="1">
        <text>ATP + protein L-histidine = ADP + protein N-phospho-L-histidine.</text>
        <dbReference type="EC" id="2.7.13.3"/>
    </reaction>
</comment>
<dbReference type="GO" id="GO:0016020">
    <property type="term" value="C:membrane"/>
    <property type="evidence" value="ECO:0007669"/>
    <property type="project" value="UniProtKB-UniRule"/>
</dbReference>
<dbReference type="Pfam" id="PF00072">
    <property type="entry name" value="Response_reg"/>
    <property type="match status" value="1"/>
</dbReference>
<dbReference type="Pfam" id="PF03707">
    <property type="entry name" value="MHYT"/>
    <property type="match status" value="3"/>
</dbReference>
<dbReference type="InterPro" id="IPR036890">
    <property type="entry name" value="HATPase_C_sf"/>
</dbReference>
<dbReference type="PROSITE" id="PS50113">
    <property type="entry name" value="PAC"/>
    <property type="match status" value="1"/>
</dbReference>
<accession>A0A2D2B268</accession>
<dbReference type="SMART" id="SM00388">
    <property type="entry name" value="HisKA"/>
    <property type="match status" value="1"/>
</dbReference>
<evidence type="ECO:0000256" key="3">
    <source>
        <dbReference type="ARBA" id="ARBA00022553"/>
    </source>
</evidence>
<dbReference type="InterPro" id="IPR003661">
    <property type="entry name" value="HisK_dim/P_dom"/>
</dbReference>
<dbReference type="EMBL" id="CP024201">
    <property type="protein sequence ID" value="ATQ44317.1"/>
    <property type="molecule type" value="Genomic_DNA"/>
</dbReference>
<dbReference type="Pfam" id="PF08448">
    <property type="entry name" value="PAS_4"/>
    <property type="match status" value="1"/>
</dbReference>
<dbReference type="PROSITE" id="PS50109">
    <property type="entry name" value="HIS_KIN"/>
    <property type="match status" value="1"/>
</dbReference>
<dbReference type="PANTHER" id="PTHR43065">
    <property type="entry name" value="SENSOR HISTIDINE KINASE"/>
    <property type="match status" value="1"/>
</dbReference>
<keyword evidence="10" id="KW-0418">Kinase</keyword>
<dbReference type="InterPro" id="IPR035965">
    <property type="entry name" value="PAS-like_dom_sf"/>
</dbReference>
<dbReference type="GO" id="GO:0000155">
    <property type="term" value="F:phosphorelay sensor kinase activity"/>
    <property type="evidence" value="ECO:0007669"/>
    <property type="project" value="InterPro"/>
</dbReference>
<dbReference type="InterPro" id="IPR005467">
    <property type="entry name" value="His_kinase_dom"/>
</dbReference>
<dbReference type="PROSITE" id="PS50924">
    <property type="entry name" value="MHYT"/>
    <property type="match status" value="1"/>
</dbReference>
<name>A0A2D2B268_9CAUL</name>
<dbReference type="PROSITE" id="PS50110">
    <property type="entry name" value="RESPONSE_REGULATORY"/>
    <property type="match status" value="1"/>
</dbReference>
<protein>
    <recommendedName>
        <fullName evidence="2">histidine kinase</fullName>
        <ecNumber evidence="2">2.7.13.3</ecNumber>
    </recommendedName>
</protein>
<feature type="transmembrane region" description="Helical" evidence="5">
    <location>
        <begin position="140"/>
        <end position="159"/>
    </location>
</feature>
<evidence type="ECO:0000259" key="8">
    <source>
        <dbReference type="PROSITE" id="PS50113"/>
    </source>
</evidence>
<dbReference type="CDD" id="cd00156">
    <property type="entry name" value="REC"/>
    <property type="match status" value="1"/>
</dbReference>
<dbReference type="SUPFAM" id="SSF55785">
    <property type="entry name" value="PYP-like sensor domain (PAS domain)"/>
    <property type="match status" value="1"/>
</dbReference>
<evidence type="ECO:0000256" key="1">
    <source>
        <dbReference type="ARBA" id="ARBA00000085"/>
    </source>
</evidence>
<evidence type="ECO:0000256" key="2">
    <source>
        <dbReference type="ARBA" id="ARBA00012438"/>
    </source>
</evidence>
<feature type="modified residue" description="4-aspartylphosphate" evidence="4">
    <location>
        <position position="674"/>
    </location>
</feature>
<dbReference type="Pfam" id="PF00512">
    <property type="entry name" value="HisKA"/>
    <property type="match status" value="1"/>
</dbReference>
<keyword evidence="5" id="KW-0472">Membrane</keyword>
<keyword evidence="5" id="KW-0812">Transmembrane</keyword>
<evidence type="ECO:0000256" key="5">
    <source>
        <dbReference type="PROSITE-ProRule" id="PRU00244"/>
    </source>
</evidence>
<dbReference type="AlphaFoldDB" id="A0A2D2B268"/>
<dbReference type="InterPro" id="IPR000014">
    <property type="entry name" value="PAS"/>
</dbReference>
<feature type="transmembrane region" description="Helical" evidence="5">
    <location>
        <begin position="207"/>
        <end position="234"/>
    </location>
</feature>
<dbReference type="InterPro" id="IPR013656">
    <property type="entry name" value="PAS_4"/>
</dbReference>
<dbReference type="Proteomes" id="UP000228945">
    <property type="component" value="Chromosome"/>
</dbReference>
<dbReference type="InterPro" id="IPR003594">
    <property type="entry name" value="HATPase_dom"/>
</dbReference>
<dbReference type="InterPro" id="IPR011006">
    <property type="entry name" value="CheY-like_superfamily"/>
</dbReference>
<evidence type="ECO:0000313" key="10">
    <source>
        <dbReference type="EMBL" id="ATQ44317.1"/>
    </source>
</evidence>
<dbReference type="SUPFAM" id="SSF55874">
    <property type="entry name" value="ATPase domain of HSP90 chaperone/DNA topoisomerase II/histidine kinase"/>
    <property type="match status" value="1"/>
</dbReference>
<dbReference type="CDD" id="cd00130">
    <property type="entry name" value="PAS"/>
    <property type="match status" value="1"/>
</dbReference>
<keyword evidence="3 4" id="KW-0597">Phosphoprotein</keyword>
<feature type="transmembrane region" description="Helical" evidence="5">
    <location>
        <begin position="40"/>
        <end position="63"/>
    </location>
</feature>
<keyword evidence="11" id="KW-1185">Reference proteome</keyword>
<dbReference type="CDD" id="cd00082">
    <property type="entry name" value="HisKA"/>
    <property type="match status" value="1"/>
</dbReference>
<dbReference type="InterPro" id="IPR005330">
    <property type="entry name" value="MHYT_dom"/>
</dbReference>
<dbReference type="KEGG" id="cmb:CSW64_18950"/>
<evidence type="ECO:0000259" key="9">
    <source>
        <dbReference type="PROSITE" id="PS50924"/>
    </source>
</evidence>
<proteinExistence type="predicted"/>
<evidence type="ECO:0000256" key="4">
    <source>
        <dbReference type="PROSITE-ProRule" id="PRU00169"/>
    </source>
</evidence>
<feature type="domain" description="Response regulatory" evidence="7">
    <location>
        <begin position="624"/>
        <end position="737"/>
    </location>
</feature>
<organism evidence="10 11">
    <name type="scientific">Caulobacter mirabilis</name>
    <dbReference type="NCBI Taxonomy" id="69666"/>
    <lineage>
        <taxon>Bacteria</taxon>
        <taxon>Pseudomonadati</taxon>
        <taxon>Pseudomonadota</taxon>
        <taxon>Alphaproteobacteria</taxon>
        <taxon>Caulobacterales</taxon>
        <taxon>Caulobacteraceae</taxon>
        <taxon>Caulobacter</taxon>
    </lineage>
</organism>
<dbReference type="EC" id="2.7.13.3" evidence="2"/>
<dbReference type="OrthoDB" id="7284568at2"/>
<evidence type="ECO:0000313" key="11">
    <source>
        <dbReference type="Proteomes" id="UP000228945"/>
    </source>
</evidence>
<feature type="transmembrane region" description="Helical" evidence="5">
    <location>
        <begin position="6"/>
        <end position="28"/>
    </location>
</feature>
<reference evidence="10 11" key="1">
    <citation type="submission" date="2017-10" db="EMBL/GenBank/DDBJ databases">
        <title>Genome sequence of Caulobacter mirabilis FWC38.</title>
        <authorList>
            <person name="Fiebig A."/>
            <person name="Crosson S."/>
        </authorList>
    </citation>
    <scope>NUCLEOTIDE SEQUENCE [LARGE SCALE GENOMIC DNA]</scope>
    <source>
        <strain evidence="10 11">FWC 38</strain>
    </source>
</reference>
<dbReference type="InterPro" id="IPR001789">
    <property type="entry name" value="Sig_transdc_resp-reg_receiver"/>
</dbReference>
<feature type="domain" description="Histidine kinase" evidence="6">
    <location>
        <begin position="384"/>
        <end position="603"/>
    </location>
</feature>
<dbReference type="Gene3D" id="3.40.50.2300">
    <property type="match status" value="1"/>
</dbReference>
<dbReference type="Gene3D" id="1.10.287.130">
    <property type="match status" value="1"/>
</dbReference>
<dbReference type="Gene3D" id="3.30.565.10">
    <property type="entry name" value="Histidine kinase-like ATPase, C-terminal domain"/>
    <property type="match status" value="1"/>
</dbReference>
<dbReference type="RefSeq" id="WP_099623565.1">
    <property type="nucleotide sequence ID" value="NZ_CP024201.1"/>
</dbReference>
<dbReference type="PANTHER" id="PTHR43065:SF42">
    <property type="entry name" value="TWO-COMPONENT SENSOR PPRA"/>
    <property type="match status" value="1"/>
</dbReference>
<dbReference type="SUPFAM" id="SSF47384">
    <property type="entry name" value="Homodimeric domain of signal transducing histidine kinase"/>
    <property type="match status" value="1"/>
</dbReference>
<dbReference type="PRINTS" id="PR00344">
    <property type="entry name" value="BCTRLSENSOR"/>
</dbReference>
<evidence type="ECO:0000259" key="7">
    <source>
        <dbReference type="PROSITE" id="PS50110"/>
    </source>
</evidence>
<keyword evidence="5" id="KW-1133">Transmembrane helix</keyword>
<dbReference type="NCBIfam" id="TIGR00229">
    <property type="entry name" value="sensory_box"/>
    <property type="match status" value="1"/>
</dbReference>
<feature type="transmembrane region" description="Helical" evidence="5">
    <location>
        <begin position="166"/>
        <end position="187"/>
    </location>
</feature>
<feature type="domain" description="MHYT" evidence="9">
    <location>
        <begin position="5"/>
        <end position="193"/>
    </location>
</feature>
<evidence type="ECO:0000259" key="6">
    <source>
        <dbReference type="PROSITE" id="PS50109"/>
    </source>
</evidence>
<dbReference type="SUPFAM" id="SSF52172">
    <property type="entry name" value="CheY-like"/>
    <property type="match status" value="1"/>
</dbReference>
<dbReference type="InterPro" id="IPR004358">
    <property type="entry name" value="Sig_transdc_His_kin-like_C"/>
</dbReference>
<dbReference type="InterPro" id="IPR000700">
    <property type="entry name" value="PAS-assoc_C"/>
</dbReference>